<reference evidence="2 3" key="1">
    <citation type="journal article" date="2012" name="BMC Genomics">
        <title>Comparative genomics of the white-rot fungi, Phanerochaete carnosa and P. chrysosporium, to elucidate the genetic basis of the distinct wood types they colonize.</title>
        <authorList>
            <person name="Suzuki H."/>
            <person name="MacDonald J."/>
            <person name="Syed K."/>
            <person name="Salamov A."/>
            <person name="Hori C."/>
            <person name="Aerts A."/>
            <person name="Henrissat B."/>
            <person name="Wiebenga A."/>
            <person name="vanKuyk P.A."/>
            <person name="Barry K."/>
            <person name="Lindquist E."/>
            <person name="LaButti K."/>
            <person name="Lapidus A."/>
            <person name="Lucas S."/>
            <person name="Coutinho P."/>
            <person name="Gong Y."/>
            <person name="Samejima M."/>
            <person name="Mahadevan R."/>
            <person name="Abou-Zaid M."/>
            <person name="de Vries R.P."/>
            <person name="Igarashi K."/>
            <person name="Yadav J.S."/>
            <person name="Grigoriev I.V."/>
            <person name="Master E.R."/>
        </authorList>
    </citation>
    <scope>NUCLEOTIDE SEQUENCE [LARGE SCALE GENOMIC DNA]</scope>
    <source>
        <strain evidence="2 3">HHB-10118-sp</strain>
    </source>
</reference>
<proteinExistence type="predicted"/>
<evidence type="ECO:0000259" key="1">
    <source>
        <dbReference type="Pfam" id="PF17109"/>
    </source>
</evidence>
<protein>
    <recommendedName>
        <fullName evidence="1">Fungal STAND N-terminal Goodbye domain-containing protein</fullName>
    </recommendedName>
</protein>
<organism evidence="2 3">
    <name type="scientific">Phanerochaete carnosa (strain HHB-10118-sp)</name>
    <name type="common">White-rot fungus</name>
    <name type="synonym">Peniophora carnosa</name>
    <dbReference type="NCBI Taxonomy" id="650164"/>
    <lineage>
        <taxon>Eukaryota</taxon>
        <taxon>Fungi</taxon>
        <taxon>Dikarya</taxon>
        <taxon>Basidiomycota</taxon>
        <taxon>Agaricomycotina</taxon>
        <taxon>Agaricomycetes</taxon>
        <taxon>Polyporales</taxon>
        <taxon>Phanerochaetaceae</taxon>
        <taxon>Phanerochaete</taxon>
    </lineage>
</organism>
<dbReference type="InParanoid" id="K5WGE9"/>
<dbReference type="PANTHER" id="PTHR10039:SF16">
    <property type="entry name" value="GPI INOSITOL-DEACYLASE"/>
    <property type="match status" value="1"/>
</dbReference>
<dbReference type="RefSeq" id="XP_007402178.1">
    <property type="nucleotide sequence ID" value="XM_007402116.1"/>
</dbReference>
<dbReference type="GeneID" id="18911724"/>
<keyword evidence="3" id="KW-1185">Reference proteome</keyword>
<dbReference type="HOGENOM" id="CLU_742082_0_0_1"/>
<dbReference type="KEGG" id="pco:PHACADRAFT_201834"/>
<dbReference type="EMBL" id="JH930494">
    <property type="protein sequence ID" value="EKM49272.1"/>
    <property type="molecule type" value="Genomic_DNA"/>
</dbReference>
<feature type="domain" description="Fungal STAND N-terminal Goodbye" evidence="1">
    <location>
        <begin position="5"/>
        <end position="102"/>
    </location>
</feature>
<dbReference type="OrthoDB" id="448455at2759"/>
<gene>
    <name evidence="2" type="ORF">PHACADRAFT_201834</name>
</gene>
<dbReference type="Proteomes" id="UP000008370">
    <property type="component" value="Unassembled WGS sequence"/>
</dbReference>
<accession>K5WGE9</accession>
<evidence type="ECO:0000313" key="2">
    <source>
        <dbReference type="EMBL" id="EKM49272.1"/>
    </source>
</evidence>
<sequence length="373" mass="41499">MLGAKSVEEVVGILEEHKKGFKVFRAHGENARAVVAPIVTPTKLFIDAVGEIAAASSIVPGSKAIFAAFGVLLGAAEKVSKRLDALEGLLSRLGGVLSRLRNHLRSHSKLSVELENIFVSALVQLLNVLAICTQYVRKRTSWRSAILKRMRDYGRALLGDKNVKEALEKLDDLTREEILANTAQMLDMAQGIAAQVDVVGGGVVEIKDNVKAVSNDVADLRVIAVESHNLRLDKDIRDWLAPPDPGRNHEERRTSHLDGTCTWFFDSKFEEWKDSKNGVYWIYGNPMDRYPAHQLRLHDADAHTRDLVTYVSHGLAKDDYSSWPLNIKELAQKELVSNASGMFLWVNLQLDMLRSCPPGDVQKALTELPKTIY</sequence>
<evidence type="ECO:0000313" key="3">
    <source>
        <dbReference type="Proteomes" id="UP000008370"/>
    </source>
</evidence>
<dbReference type="Pfam" id="PF17109">
    <property type="entry name" value="Goodbye"/>
    <property type="match status" value="1"/>
</dbReference>
<dbReference type="AlphaFoldDB" id="K5WGE9"/>
<dbReference type="InterPro" id="IPR031350">
    <property type="entry name" value="Goodbye_dom"/>
</dbReference>
<name>K5WGE9_PHACS</name>
<dbReference type="PANTHER" id="PTHR10039">
    <property type="entry name" value="AMELOGENIN"/>
    <property type="match status" value="1"/>
</dbReference>